<accession>A0A075AIY3</accession>
<protein>
    <submittedName>
        <fullName evidence="1">Uncharacterized protein</fullName>
    </submittedName>
</protein>
<proteinExistence type="predicted"/>
<dbReference type="RefSeq" id="XP_009163794.1">
    <property type="nucleotide sequence ID" value="XM_009165530.1"/>
</dbReference>
<keyword evidence="2" id="KW-1185">Reference proteome</keyword>
<sequence>MAISPLSAPLRTARLMAIGEQCETVKLRVQNIDDLFKDSPRDTQNRGFCPRFPGRFCSCRSVAVVHLKGTSEKGCSTALYVLSAGQMVFHYKLTEKATSLLCAPKSPSSPFDGLLEQLNHAVDKIHEIEQVKSAKSMILRLNLDDGPGIHNLSAMGSATYMLIIRTTDFQRITHSIKPTVVIVNNVASCNQLIVTVDVKRVRIQGSSSCIYKTMRASLR</sequence>
<dbReference type="CTD" id="20315677"/>
<evidence type="ECO:0000313" key="2">
    <source>
        <dbReference type="Proteomes" id="UP000054324"/>
    </source>
</evidence>
<dbReference type="KEGG" id="ovi:T265_01489"/>
<evidence type="ECO:0000313" key="1">
    <source>
        <dbReference type="EMBL" id="KER32434.1"/>
    </source>
</evidence>
<name>A0A075AIY3_OPIVI</name>
<reference evidence="1 2" key="1">
    <citation type="submission" date="2013-11" db="EMBL/GenBank/DDBJ databases">
        <title>Opisthorchis viverrini - life in the bile duct.</title>
        <authorList>
            <person name="Young N.D."/>
            <person name="Nagarajan N."/>
            <person name="Lin S.J."/>
            <person name="Korhonen P.K."/>
            <person name="Jex A.R."/>
            <person name="Hall R.S."/>
            <person name="Safavi-Hemami H."/>
            <person name="Kaewkong W."/>
            <person name="Bertrand D."/>
            <person name="Gao S."/>
            <person name="Seet Q."/>
            <person name="Wongkham S."/>
            <person name="Teh B.T."/>
            <person name="Wongkham C."/>
            <person name="Intapan P.M."/>
            <person name="Maleewong W."/>
            <person name="Yang X."/>
            <person name="Hu M."/>
            <person name="Wang Z."/>
            <person name="Hofmann A."/>
            <person name="Sternberg P.W."/>
            <person name="Tan P."/>
            <person name="Wang J."/>
            <person name="Gasser R.B."/>
        </authorList>
    </citation>
    <scope>NUCLEOTIDE SEQUENCE [LARGE SCALE GENOMIC DNA]</scope>
</reference>
<dbReference type="AlphaFoldDB" id="A0A075AIY3"/>
<gene>
    <name evidence="1" type="ORF">T265_01489</name>
</gene>
<dbReference type="EMBL" id="KL596634">
    <property type="protein sequence ID" value="KER32434.1"/>
    <property type="molecule type" value="Genomic_DNA"/>
</dbReference>
<dbReference type="Proteomes" id="UP000054324">
    <property type="component" value="Unassembled WGS sequence"/>
</dbReference>
<dbReference type="GeneID" id="20315677"/>
<organism evidence="1 2">
    <name type="scientific">Opisthorchis viverrini</name>
    <name type="common">Southeast Asian liver fluke</name>
    <dbReference type="NCBI Taxonomy" id="6198"/>
    <lineage>
        <taxon>Eukaryota</taxon>
        <taxon>Metazoa</taxon>
        <taxon>Spiralia</taxon>
        <taxon>Lophotrochozoa</taxon>
        <taxon>Platyhelminthes</taxon>
        <taxon>Trematoda</taxon>
        <taxon>Digenea</taxon>
        <taxon>Opisthorchiida</taxon>
        <taxon>Opisthorchiata</taxon>
        <taxon>Opisthorchiidae</taxon>
        <taxon>Opisthorchis</taxon>
    </lineage>
</organism>